<gene>
    <name evidence="2" type="ORF">RYX45_20825</name>
</gene>
<feature type="non-terminal residue" evidence="2">
    <location>
        <position position="111"/>
    </location>
</feature>
<evidence type="ECO:0000259" key="1">
    <source>
        <dbReference type="Pfam" id="PF12704"/>
    </source>
</evidence>
<reference evidence="2" key="1">
    <citation type="submission" date="2023-10" db="EMBL/GenBank/DDBJ databases">
        <title>Screening of Alkalihalophilus pseudofirmusBZ-TG-HK211 and Its Alleviation of Salt Stress on Rapeseed Growth.</title>
        <authorList>
            <person name="Zhao B."/>
            <person name="Guo T."/>
        </authorList>
    </citation>
    <scope>NUCLEOTIDE SEQUENCE</scope>
    <source>
        <strain evidence="2">BZ-TG-HK211</strain>
    </source>
</reference>
<evidence type="ECO:0000313" key="2">
    <source>
        <dbReference type="EMBL" id="MDV2887620.1"/>
    </source>
</evidence>
<dbReference type="AlphaFoldDB" id="A0AAJ2NS69"/>
<organism evidence="2 3">
    <name type="scientific">Alkalihalophilus pseudofirmus</name>
    <name type="common">Bacillus pseudofirmus</name>
    <dbReference type="NCBI Taxonomy" id="79885"/>
    <lineage>
        <taxon>Bacteria</taxon>
        <taxon>Bacillati</taxon>
        <taxon>Bacillota</taxon>
        <taxon>Bacilli</taxon>
        <taxon>Bacillales</taxon>
        <taxon>Bacillaceae</taxon>
        <taxon>Alkalihalophilus</taxon>
    </lineage>
</organism>
<dbReference type="Proteomes" id="UP001285636">
    <property type="component" value="Unassembled WGS sequence"/>
</dbReference>
<name>A0AAJ2NS69_ALKPS</name>
<proteinExistence type="predicted"/>
<evidence type="ECO:0000313" key="3">
    <source>
        <dbReference type="Proteomes" id="UP001285636"/>
    </source>
</evidence>
<protein>
    <submittedName>
        <fullName evidence="2">ABC transporter permease</fullName>
    </submittedName>
</protein>
<dbReference type="RefSeq" id="WP_323467833.1">
    <property type="nucleotide sequence ID" value="NZ_JAWJAY010000254.1"/>
</dbReference>
<dbReference type="EMBL" id="JAWJAY010000254">
    <property type="protein sequence ID" value="MDV2887620.1"/>
    <property type="molecule type" value="Genomic_DNA"/>
</dbReference>
<dbReference type="InterPro" id="IPR025857">
    <property type="entry name" value="MacB_PCD"/>
</dbReference>
<comment type="caution">
    <text evidence="2">The sequence shown here is derived from an EMBL/GenBank/DDBJ whole genome shotgun (WGS) entry which is preliminary data.</text>
</comment>
<feature type="non-terminal residue" evidence="2">
    <location>
        <position position="1"/>
    </location>
</feature>
<dbReference type="Pfam" id="PF12704">
    <property type="entry name" value="MacB_PCD"/>
    <property type="match status" value="1"/>
</dbReference>
<feature type="domain" description="MacB-like periplasmic core" evidence="1">
    <location>
        <begin position="24"/>
        <end position="109"/>
    </location>
</feature>
<sequence>GNTIEMFYQPSDEEMRANPNILLQAPFKQEDIRALEQIPEVKRVVASSTQMSAARFQKKSIDVSSTGVNQAYLQLNELKVAKGRNLSTADFLGGRRVGLISSKLQEELFKG</sequence>
<accession>A0AAJ2NS69</accession>